<proteinExistence type="predicted"/>
<dbReference type="RefSeq" id="WP_064584861.1">
    <property type="nucleotide sequence ID" value="NZ_CP015878.1"/>
</dbReference>
<evidence type="ECO:0000313" key="2">
    <source>
        <dbReference type="Proteomes" id="UP000077748"/>
    </source>
</evidence>
<gene>
    <name evidence="1" type="ORF">A9C11_30695</name>
</gene>
<reference evidence="1 2" key="1">
    <citation type="submission" date="2016-05" db="EMBL/GenBank/DDBJ databases">
        <title>Genome Sequence of Pseudomonas citronellolis Strain SJTE-3, an Estrogens and Persistent Organic Pollutants degradation strain.</title>
        <authorList>
            <person name="Liang R."/>
        </authorList>
    </citation>
    <scope>NUCLEOTIDE SEQUENCE [LARGE SCALE GENOMIC DNA]</scope>
    <source>
        <strain evidence="1 2">SJTE-3</strain>
    </source>
</reference>
<dbReference type="Proteomes" id="UP000077748">
    <property type="component" value="Chromosome"/>
</dbReference>
<protein>
    <submittedName>
        <fullName evidence="1">Uncharacterized protein</fullName>
    </submittedName>
</protein>
<accession>A0A1A9KKS3</accession>
<dbReference type="AlphaFoldDB" id="A0A1A9KKS3"/>
<evidence type="ECO:0000313" key="1">
    <source>
        <dbReference type="EMBL" id="ANI18104.1"/>
    </source>
</evidence>
<sequence>MKLEIDKDFELLGYSDCRYKKLTIEVQYKGEPVAQINQDMGMDRLELEIFVEPGSSSLRVPLSGFVDALILARGSISKEIEC</sequence>
<organism evidence="1 2">
    <name type="scientific">Pseudomonas citronellolis</name>
    <dbReference type="NCBI Taxonomy" id="53408"/>
    <lineage>
        <taxon>Bacteria</taxon>
        <taxon>Pseudomonadati</taxon>
        <taxon>Pseudomonadota</taxon>
        <taxon>Gammaproteobacteria</taxon>
        <taxon>Pseudomonadales</taxon>
        <taxon>Pseudomonadaceae</taxon>
        <taxon>Pseudomonas</taxon>
    </lineage>
</organism>
<name>A0A1A9KKS3_9PSED</name>
<dbReference type="EMBL" id="CP015878">
    <property type="protein sequence ID" value="ANI18104.1"/>
    <property type="molecule type" value="Genomic_DNA"/>
</dbReference>